<dbReference type="PANTHER" id="PTHR13847">
    <property type="entry name" value="SARCOSINE DEHYDROGENASE-RELATED"/>
    <property type="match status" value="1"/>
</dbReference>
<accession>G3AC24</accession>
<feature type="domain" description="FAD dependent oxidoreductase" evidence="3">
    <location>
        <begin position="53"/>
        <end position="454"/>
    </location>
</feature>
<dbReference type="InterPro" id="IPR036188">
    <property type="entry name" value="FAD/NAD-bd_sf"/>
</dbReference>
<gene>
    <name evidence="4" type="ORF">RALSY_mp30414</name>
</gene>
<dbReference type="InterPro" id="IPR006076">
    <property type="entry name" value="FAD-dep_OxRdtase"/>
</dbReference>
<evidence type="ECO:0000256" key="1">
    <source>
        <dbReference type="ARBA" id="ARBA00009410"/>
    </source>
</evidence>
<dbReference type="AlphaFoldDB" id="G3AC24"/>
<dbReference type="Pfam" id="PF01266">
    <property type="entry name" value="DAO"/>
    <property type="match status" value="1"/>
</dbReference>
<dbReference type="GO" id="GO:0055130">
    <property type="term" value="P:D-alanine catabolic process"/>
    <property type="evidence" value="ECO:0007669"/>
    <property type="project" value="TreeGrafter"/>
</dbReference>
<protein>
    <submittedName>
        <fullName evidence="4">Putative FAD dependent oxidoreductase</fullName>
    </submittedName>
</protein>
<keyword evidence="2" id="KW-0560">Oxidoreductase</keyword>
<dbReference type="Gene3D" id="3.50.50.60">
    <property type="entry name" value="FAD/NAD(P)-binding domain"/>
    <property type="match status" value="3"/>
</dbReference>
<dbReference type="GO" id="GO:0008718">
    <property type="term" value="F:D-amino-acid dehydrogenase activity"/>
    <property type="evidence" value="ECO:0007669"/>
    <property type="project" value="TreeGrafter"/>
</dbReference>
<dbReference type="GO" id="GO:0005737">
    <property type="term" value="C:cytoplasm"/>
    <property type="evidence" value="ECO:0007669"/>
    <property type="project" value="TreeGrafter"/>
</dbReference>
<comment type="similarity">
    <text evidence="1">Belongs to the DadA oxidoreductase family.</text>
</comment>
<evidence type="ECO:0000259" key="3">
    <source>
        <dbReference type="Pfam" id="PF01266"/>
    </source>
</evidence>
<evidence type="ECO:0000256" key="2">
    <source>
        <dbReference type="ARBA" id="ARBA00023002"/>
    </source>
</evidence>
<proteinExistence type="inferred from homology"/>
<reference evidence="4" key="1">
    <citation type="journal article" date="2011" name="PLoS ONE">
        <title>Ralstonia syzygii, the Blood Disease Bacterium and some Asian R. solanacearum strains form a single genomic species despite divergent lifestyles.</title>
        <authorList>
            <person name="Remenant B."/>
            <person name="de Cambiaire J.C."/>
            <person name="Cellier G."/>
            <person name="Jacobs J.M."/>
            <person name="Mangenot S."/>
            <person name="Barbe V."/>
            <person name="Lajus A."/>
            <person name="Vallenet D."/>
            <person name="Medigue C."/>
            <person name="Fegan M."/>
            <person name="Allen C."/>
            <person name="Prior P."/>
        </authorList>
    </citation>
    <scope>NUCLEOTIDE SEQUENCE</scope>
    <source>
        <strain evidence="4">R24</strain>
    </source>
</reference>
<reference evidence="4" key="2">
    <citation type="submission" date="2011-04" db="EMBL/GenBank/DDBJ databases">
        <authorList>
            <person name="Genoscope - CEA"/>
        </authorList>
    </citation>
    <scope>NUCLEOTIDE SEQUENCE</scope>
    <source>
        <strain evidence="4">R24</strain>
    </source>
</reference>
<organism evidence="4">
    <name type="scientific">Ralstonia syzygii R24</name>
    <dbReference type="NCBI Taxonomy" id="907261"/>
    <lineage>
        <taxon>Bacteria</taxon>
        <taxon>Pseudomonadati</taxon>
        <taxon>Pseudomonadota</taxon>
        <taxon>Betaproteobacteria</taxon>
        <taxon>Burkholderiales</taxon>
        <taxon>Burkholderiaceae</taxon>
        <taxon>Ralstonia</taxon>
        <taxon>Ralstonia solanacearum species complex</taxon>
    </lineage>
</organism>
<sequence length="484" mass="51944">MSDALYVLDGASSWATPSRILNLSRWRRHLLESNVGFQATTIPEDLRLPARVDVVVIGGGIVGISTAMALAEKGVSVAVCEKGVIAGEQSGRNWGWCRTAHRDLRELPLSIESLRMWRTMGPKLGMDTGFRQSGILYVAADAHALAKHERWLSQARALLGNDALKSRMTSAAETASLMPGVSRSAAGGMAGGMYTPADGQAEPERAVPAMALALRARGVRILMPCAVRGIETNAGETSGVMTEHGRIRCTSVVIAGGAWTRLFSASLGIEMPQLAVRASVLCTAPVAGGPEVSACYRTVGYRKRLDGGYIVAHASRSVAELTPDSFRLFSQYWPVLKTQLGSMDFALGRRFIDALRQPRSWPLDQPTLFETERMLAPKPVQAHNDIALRDFRALFPKLGPVKIARSWAGYIDVTPDAVPVISAAGKIRGLFISAGYSGHGFGLGPAAGRLTADLVVNDQPIVDPHAFRLGRFSDGSRVELGEGF</sequence>
<dbReference type="SUPFAM" id="SSF51905">
    <property type="entry name" value="FAD/NAD(P)-binding domain"/>
    <property type="match status" value="1"/>
</dbReference>
<evidence type="ECO:0000313" key="4">
    <source>
        <dbReference type="EMBL" id="CCA87098.1"/>
    </source>
</evidence>
<dbReference type="EMBL" id="FR854092">
    <property type="protein sequence ID" value="CCA87098.1"/>
    <property type="molecule type" value="Genomic_DNA"/>
</dbReference>
<dbReference type="PANTHER" id="PTHR13847:SF280">
    <property type="entry name" value="D-AMINO ACID DEHYDROGENASE"/>
    <property type="match status" value="1"/>
</dbReference>
<dbReference type="GO" id="GO:0005886">
    <property type="term" value="C:plasma membrane"/>
    <property type="evidence" value="ECO:0007669"/>
    <property type="project" value="TreeGrafter"/>
</dbReference>
<name>G3AC24_9RALS</name>